<feature type="transmembrane region" description="Helical" evidence="7">
    <location>
        <begin position="100"/>
        <end position="118"/>
    </location>
</feature>
<evidence type="ECO:0000256" key="5">
    <source>
        <dbReference type="ARBA" id="ARBA00023136"/>
    </source>
</evidence>
<feature type="domain" description="EamA" evidence="8">
    <location>
        <begin position="20"/>
        <end position="141"/>
    </location>
</feature>
<feature type="transmembrane region" description="Helical" evidence="7">
    <location>
        <begin position="12"/>
        <end position="36"/>
    </location>
</feature>
<dbReference type="EMBL" id="JBHSGF010000001">
    <property type="protein sequence ID" value="MFC4553857.1"/>
    <property type="molecule type" value="Genomic_DNA"/>
</dbReference>
<keyword evidence="4 7" id="KW-1133">Transmembrane helix</keyword>
<dbReference type="InterPro" id="IPR000620">
    <property type="entry name" value="EamA_dom"/>
</dbReference>
<accession>A0ABV9D668</accession>
<dbReference type="SUPFAM" id="SSF103481">
    <property type="entry name" value="Multidrug resistance efflux transporter EmrE"/>
    <property type="match status" value="2"/>
</dbReference>
<comment type="caution">
    <text evidence="9">The sequence shown here is derived from an EMBL/GenBank/DDBJ whole genome shotgun (WGS) entry which is preliminary data.</text>
</comment>
<gene>
    <name evidence="9" type="ORF">ACFO3F_01230</name>
</gene>
<feature type="transmembrane region" description="Helical" evidence="7">
    <location>
        <begin position="243"/>
        <end position="262"/>
    </location>
</feature>
<evidence type="ECO:0000259" key="8">
    <source>
        <dbReference type="Pfam" id="PF00892"/>
    </source>
</evidence>
<feature type="transmembrane region" description="Helical" evidence="7">
    <location>
        <begin position="153"/>
        <end position="170"/>
    </location>
</feature>
<feature type="transmembrane region" description="Helical" evidence="7">
    <location>
        <begin position="268"/>
        <end position="287"/>
    </location>
</feature>
<reference evidence="10" key="1">
    <citation type="journal article" date="2019" name="Int. J. Syst. Evol. Microbiol.">
        <title>The Global Catalogue of Microorganisms (GCM) 10K type strain sequencing project: providing services to taxonomists for standard genome sequencing and annotation.</title>
        <authorList>
            <consortium name="The Broad Institute Genomics Platform"/>
            <consortium name="The Broad Institute Genome Sequencing Center for Infectious Disease"/>
            <person name="Wu L."/>
            <person name="Ma J."/>
        </authorList>
    </citation>
    <scope>NUCLEOTIDE SEQUENCE [LARGE SCALE GENOMIC DNA]</scope>
    <source>
        <strain evidence="10">JCM 3369</strain>
    </source>
</reference>
<evidence type="ECO:0000256" key="6">
    <source>
        <dbReference type="SAM" id="MobiDB-lite"/>
    </source>
</evidence>
<evidence type="ECO:0000256" key="7">
    <source>
        <dbReference type="SAM" id="Phobius"/>
    </source>
</evidence>
<evidence type="ECO:0000256" key="3">
    <source>
        <dbReference type="ARBA" id="ARBA00022692"/>
    </source>
</evidence>
<organism evidence="9 10">
    <name type="scientific">Georgenia faecalis</name>
    <dbReference type="NCBI Taxonomy" id="2483799"/>
    <lineage>
        <taxon>Bacteria</taxon>
        <taxon>Bacillati</taxon>
        <taxon>Actinomycetota</taxon>
        <taxon>Actinomycetes</taxon>
        <taxon>Micrococcales</taxon>
        <taxon>Bogoriellaceae</taxon>
        <taxon>Georgenia</taxon>
    </lineage>
</organism>
<sequence length="395" mass="38984">MPQHAPTPGPGWGLVAATSFAPVTWGTTYVVTTLALPDGHPMWSAALRALPAGLVALAVGRALPRGGWWLKALVLGILNIGAFFPLLFVTAYLLPGGVAAIFGALSPLVVALLALPLLGERPTRWRLTWGVLGVVGVALMVLAPGAALSVPGVLAAVGGALSMALGTVLSKRWGRPVGPVPYAGWLLTAGGLVIVPLALLTEGAPPALDGPALAGYAWLGVAGTLLAYVLWFRGVGRMPAGAVAFLPLISPLVATLLGWAVLAEALTPVQGVGFAVALLAVACAQWTPRRRPATHSSTPATTAASATSPVPRVAPVAGSAPGAGEPTAGGPPFAGFAASPPGGTGDGAAADGDGDGDGDGPADGTSPAISSATTNEACRTAPSDRLPDVASSGSS</sequence>
<feature type="domain" description="EamA" evidence="8">
    <location>
        <begin position="151"/>
        <end position="282"/>
    </location>
</feature>
<dbReference type="Proteomes" id="UP001595955">
    <property type="component" value="Unassembled WGS sequence"/>
</dbReference>
<feature type="transmembrane region" description="Helical" evidence="7">
    <location>
        <begin position="182"/>
        <end position="201"/>
    </location>
</feature>
<feature type="transmembrane region" description="Helical" evidence="7">
    <location>
        <begin position="42"/>
        <end position="60"/>
    </location>
</feature>
<feature type="transmembrane region" description="Helical" evidence="7">
    <location>
        <begin position="127"/>
        <end position="147"/>
    </location>
</feature>
<protein>
    <submittedName>
        <fullName evidence="9">EamA family transporter</fullName>
    </submittedName>
</protein>
<evidence type="ECO:0000313" key="10">
    <source>
        <dbReference type="Proteomes" id="UP001595955"/>
    </source>
</evidence>
<proteinExistence type="inferred from homology"/>
<dbReference type="PANTHER" id="PTHR32322:SF2">
    <property type="entry name" value="EAMA DOMAIN-CONTAINING PROTEIN"/>
    <property type="match status" value="1"/>
</dbReference>
<evidence type="ECO:0000256" key="4">
    <source>
        <dbReference type="ARBA" id="ARBA00022989"/>
    </source>
</evidence>
<comment type="similarity">
    <text evidence="2">Belongs to the EamA transporter family.</text>
</comment>
<evidence type="ECO:0000313" key="9">
    <source>
        <dbReference type="EMBL" id="MFC4553857.1"/>
    </source>
</evidence>
<evidence type="ECO:0000256" key="1">
    <source>
        <dbReference type="ARBA" id="ARBA00004141"/>
    </source>
</evidence>
<feature type="transmembrane region" description="Helical" evidence="7">
    <location>
        <begin position="72"/>
        <end position="94"/>
    </location>
</feature>
<comment type="subcellular location">
    <subcellularLocation>
        <location evidence="1">Membrane</location>
        <topology evidence="1">Multi-pass membrane protein</topology>
    </subcellularLocation>
</comment>
<keyword evidence="5 7" id="KW-0472">Membrane</keyword>
<dbReference type="RefSeq" id="WP_122823090.1">
    <property type="nucleotide sequence ID" value="NZ_CP033325.1"/>
</dbReference>
<feature type="transmembrane region" description="Helical" evidence="7">
    <location>
        <begin position="213"/>
        <end position="231"/>
    </location>
</feature>
<keyword evidence="3 7" id="KW-0812">Transmembrane</keyword>
<feature type="compositionally biased region" description="Low complexity" evidence="6">
    <location>
        <begin position="294"/>
        <end position="351"/>
    </location>
</feature>
<dbReference type="Pfam" id="PF00892">
    <property type="entry name" value="EamA"/>
    <property type="match status" value="2"/>
</dbReference>
<name>A0ABV9D668_9MICO</name>
<keyword evidence="10" id="KW-1185">Reference proteome</keyword>
<dbReference type="InterPro" id="IPR050638">
    <property type="entry name" value="AA-Vitamin_Transporters"/>
</dbReference>
<feature type="region of interest" description="Disordered" evidence="6">
    <location>
        <begin position="289"/>
        <end position="395"/>
    </location>
</feature>
<dbReference type="InterPro" id="IPR037185">
    <property type="entry name" value="EmrE-like"/>
</dbReference>
<dbReference type="PANTHER" id="PTHR32322">
    <property type="entry name" value="INNER MEMBRANE TRANSPORTER"/>
    <property type="match status" value="1"/>
</dbReference>
<evidence type="ECO:0000256" key="2">
    <source>
        <dbReference type="ARBA" id="ARBA00007362"/>
    </source>
</evidence>